<evidence type="ECO:0000313" key="2">
    <source>
        <dbReference type="Proteomes" id="UP000003779"/>
    </source>
</evidence>
<gene>
    <name evidence="1" type="ordered locus">B005_2709</name>
</gene>
<reference evidence="2" key="2">
    <citation type="submission" date="2012-08" db="EMBL/GenBank/DDBJ databases">
        <title>Whole-genome sequence of Nocardiopsis alba strain ATCC BAA-2165 associated with honeybees.</title>
        <authorList>
            <person name="Qiao J."/>
            <person name="Chen L."/>
            <person name="Li Y."/>
            <person name="Wang J."/>
            <person name="Zhang W."/>
            <person name="Chen S."/>
        </authorList>
    </citation>
    <scope>NUCLEOTIDE SEQUENCE [LARGE SCALE GENOMIC DNA]</scope>
    <source>
        <strain evidence="2">ATCC BAA-2165 / BE74</strain>
    </source>
</reference>
<organism evidence="1 2">
    <name type="scientific">Nocardiopsis alba (strain ATCC BAA-2165 / BE74)</name>
    <dbReference type="NCBI Taxonomy" id="1205910"/>
    <lineage>
        <taxon>Bacteria</taxon>
        <taxon>Bacillati</taxon>
        <taxon>Actinomycetota</taxon>
        <taxon>Actinomycetes</taxon>
        <taxon>Streptosporangiales</taxon>
        <taxon>Nocardiopsidaceae</taxon>
        <taxon>Nocardiopsis</taxon>
    </lineage>
</organism>
<proteinExistence type="predicted"/>
<dbReference type="PATRIC" id="fig|1205910.3.peg.2560"/>
<protein>
    <submittedName>
        <fullName evidence="1">Uncharacterized protein</fullName>
    </submittedName>
</protein>
<reference evidence="1 2" key="1">
    <citation type="journal article" date="2012" name="J. Bacteriol.">
        <title>Whole-Genome Sequence of Nocardiopsis alba Strain ATCC BAA-2165, Associated with Honeybees.</title>
        <authorList>
            <person name="Qiao J."/>
            <person name="Chen L."/>
            <person name="Li Y."/>
            <person name="Wang J."/>
            <person name="Zhang W."/>
            <person name="Chen S."/>
        </authorList>
    </citation>
    <scope>NUCLEOTIDE SEQUENCE [LARGE SCALE GENOMIC DNA]</scope>
    <source>
        <strain evidence="2">ATCC BAA-2165 / BE74</strain>
    </source>
</reference>
<sequence>MALASTLPTGSLADWGANRSTACASSAGNPRIRSATRRALRGVTRTNRACALVPIAFPSLTENFFPTHRGENCSYNCCNR</sequence>
<dbReference type="STRING" id="1205910.B005_2709"/>
<dbReference type="HOGENOM" id="CLU_2586166_0_0_11"/>
<dbReference type="KEGG" id="nal:B005_2709"/>
<accession>J7LF26</accession>
<evidence type="ECO:0000313" key="1">
    <source>
        <dbReference type="EMBL" id="AFR09152.1"/>
    </source>
</evidence>
<dbReference type="Proteomes" id="UP000003779">
    <property type="component" value="Chromosome"/>
</dbReference>
<dbReference type="AlphaFoldDB" id="J7LF26"/>
<name>J7LF26_NOCAA</name>
<dbReference type="EMBL" id="CP003788">
    <property type="protein sequence ID" value="AFR09152.1"/>
    <property type="molecule type" value="Genomic_DNA"/>
</dbReference>